<evidence type="ECO:0000256" key="1">
    <source>
        <dbReference type="ARBA" id="ARBA00004141"/>
    </source>
</evidence>
<evidence type="ECO:0000256" key="6">
    <source>
        <dbReference type="ARBA" id="ARBA00022989"/>
    </source>
</evidence>
<dbReference type="Gene3D" id="1.20.1250.20">
    <property type="entry name" value="MFS general substrate transporter like domains"/>
    <property type="match status" value="1"/>
</dbReference>
<dbReference type="HOGENOM" id="CLU_009313_6_2_1"/>
<dbReference type="Pfam" id="PF00854">
    <property type="entry name" value="PTR2"/>
    <property type="match status" value="1"/>
</dbReference>
<comment type="similarity">
    <text evidence="2">Belongs to the major facilitator superfamily. Proton-dependent oligopeptide transporter (POT/PTR) (TC 2.A.17) family.</text>
</comment>
<feature type="transmembrane region" description="Helical" evidence="8">
    <location>
        <begin position="157"/>
        <end position="181"/>
    </location>
</feature>
<feature type="transmembrane region" description="Helical" evidence="8">
    <location>
        <begin position="278"/>
        <end position="301"/>
    </location>
</feature>
<evidence type="ECO:0000256" key="3">
    <source>
        <dbReference type="ARBA" id="ARBA00022692"/>
    </source>
</evidence>
<keyword evidence="10" id="KW-1185">Reference proteome</keyword>
<dbReference type="FunCoup" id="H0XFY9">
    <property type="interactions" value="3"/>
</dbReference>
<dbReference type="SUPFAM" id="SSF103473">
    <property type="entry name" value="MFS general substrate transporter"/>
    <property type="match status" value="1"/>
</dbReference>
<dbReference type="PANTHER" id="PTHR11654">
    <property type="entry name" value="OLIGOPEPTIDE TRANSPORTER-RELATED"/>
    <property type="match status" value="1"/>
</dbReference>
<keyword evidence="4" id="KW-0769">Symport</keyword>
<name>H0XFY9_OTOGA</name>
<dbReference type="EMBL" id="AAQR03139546">
    <property type="status" value="NOT_ANNOTATED_CDS"/>
    <property type="molecule type" value="Genomic_DNA"/>
</dbReference>
<keyword evidence="7 8" id="KW-0472">Membrane</keyword>
<evidence type="ECO:0000313" key="10">
    <source>
        <dbReference type="Proteomes" id="UP000005225"/>
    </source>
</evidence>
<evidence type="ECO:0000256" key="2">
    <source>
        <dbReference type="ARBA" id="ARBA00005982"/>
    </source>
</evidence>
<dbReference type="eggNOG" id="KOG1237">
    <property type="taxonomic scope" value="Eukaryota"/>
</dbReference>
<evidence type="ECO:0000256" key="7">
    <source>
        <dbReference type="ARBA" id="ARBA00023136"/>
    </source>
</evidence>
<proteinExistence type="inferred from homology"/>
<dbReference type="GO" id="GO:0015833">
    <property type="term" value="P:peptide transport"/>
    <property type="evidence" value="ECO:0007669"/>
    <property type="project" value="UniProtKB-KW"/>
</dbReference>
<feature type="transmembrane region" description="Helical" evidence="8">
    <location>
        <begin position="235"/>
        <end position="258"/>
    </location>
</feature>
<dbReference type="EMBL" id="AAQR03139548">
    <property type="status" value="NOT_ANNOTATED_CDS"/>
    <property type="molecule type" value="Genomic_DNA"/>
</dbReference>
<comment type="subcellular location">
    <subcellularLocation>
        <location evidence="1">Membrane</location>
        <topology evidence="1">Multi-pass membrane protein</topology>
    </subcellularLocation>
</comment>
<keyword evidence="4" id="KW-0813">Transport</keyword>
<dbReference type="OMA" id="RFYWLMN"/>
<feature type="transmembrane region" description="Helical" evidence="8">
    <location>
        <begin position="7"/>
        <end position="25"/>
    </location>
</feature>
<keyword evidence="5" id="KW-0571">Peptide transport</keyword>
<feature type="transmembrane region" description="Helical" evidence="8">
    <location>
        <begin position="321"/>
        <end position="339"/>
    </location>
</feature>
<sequence length="390" mass="44169">LSVYHRFYWLMNLNTTVVFLGISYIQHSGAWVLVLLIPFMSISSALLLIHLAFFSLLTCSRQGCSLLTTFRVFMSALKTSCLQYGRLGRDTTSWLDHAKERNGGCYSELCVEDIRFFFTLLLLFISQLLYRICIMQIPSGYYLQTMNSNLNLDGFLLPIAVMSAISILPLLILAPFMEYFSTCLYPSKRDGPFLWACIIAGNLSAAFSVMVAGFFEIHRKHFPSVEQLLLGKVLTVSSMPCFYLVLQYVLLGVAETLVNPAFSIISYRFVPSTIRGTFVNFLTLFNGFGCFTGALLVELVYLISEGNWFPNTLNKGNLESFFFFLASLTLLNVLGFWSVSQRYCNLNHFNAQNISGSNLEETLLLHEKSLKFYGSIQELFSSIDLWETAL</sequence>
<dbReference type="EMBL" id="AAQR03139545">
    <property type="status" value="NOT_ANNOTATED_CDS"/>
    <property type="molecule type" value="Genomic_DNA"/>
</dbReference>
<reference evidence="9" key="2">
    <citation type="submission" date="2025-08" db="UniProtKB">
        <authorList>
            <consortium name="Ensembl"/>
        </authorList>
    </citation>
    <scope>IDENTIFICATION</scope>
</reference>
<evidence type="ECO:0000313" key="9">
    <source>
        <dbReference type="Ensembl" id="ENSOGAP00000014960.2"/>
    </source>
</evidence>
<evidence type="ECO:0000256" key="5">
    <source>
        <dbReference type="ARBA" id="ARBA00022856"/>
    </source>
</evidence>
<feature type="transmembrane region" description="Helical" evidence="8">
    <location>
        <begin position="116"/>
        <end position="137"/>
    </location>
</feature>
<accession>H0XFY9</accession>
<evidence type="ECO:0000256" key="8">
    <source>
        <dbReference type="SAM" id="Phobius"/>
    </source>
</evidence>
<dbReference type="InterPro" id="IPR036259">
    <property type="entry name" value="MFS_trans_sf"/>
</dbReference>
<reference evidence="9" key="3">
    <citation type="submission" date="2025-09" db="UniProtKB">
        <authorList>
            <consortium name="Ensembl"/>
        </authorList>
    </citation>
    <scope>IDENTIFICATION</scope>
</reference>
<dbReference type="EMBL" id="AAQR03139547">
    <property type="status" value="NOT_ANNOTATED_CDS"/>
    <property type="molecule type" value="Genomic_DNA"/>
</dbReference>
<dbReference type="Proteomes" id="UP000005225">
    <property type="component" value="Unassembled WGS sequence"/>
</dbReference>
<dbReference type="GO" id="GO:0015293">
    <property type="term" value="F:symporter activity"/>
    <property type="evidence" value="ECO:0007669"/>
    <property type="project" value="UniProtKB-KW"/>
</dbReference>
<feature type="transmembrane region" description="Helical" evidence="8">
    <location>
        <begin position="193"/>
        <end position="215"/>
    </location>
</feature>
<dbReference type="Ensembl" id="ENSOGAT00000016719.2">
    <property type="protein sequence ID" value="ENSOGAP00000014960.2"/>
    <property type="gene ID" value="ENSOGAG00000016715.2"/>
</dbReference>
<evidence type="ECO:0000256" key="4">
    <source>
        <dbReference type="ARBA" id="ARBA00022847"/>
    </source>
</evidence>
<organism evidence="9 10">
    <name type="scientific">Otolemur garnettii</name>
    <name type="common">Small-eared galago</name>
    <name type="synonym">Garnett's greater bushbaby</name>
    <dbReference type="NCBI Taxonomy" id="30611"/>
    <lineage>
        <taxon>Eukaryota</taxon>
        <taxon>Metazoa</taxon>
        <taxon>Chordata</taxon>
        <taxon>Craniata</taxon>
        <taxon>Vertebrata</taxon>
        <taxon>Euteleostomi</taxon>
        <taxon>Mammalia</taxon>
        <taxon>Eutheria</taxon>
        <taxon>Euarchontoglires</taxon>
        <taxon>Primates</taxon>
        <taxon>Strepsirrhini</taxon>
        <taxon>Lorisiformes</taxon>
        <taxon>Galagidae</taxon>
        <taxon>Otolemur</taxon>
    </lineage>
</organism>
<dbReference type="GeneTree" id="ENSGT00940000158916"/>
<reference evidence="10" key="1">
    <citation type="submission" date="2011-03" db="EMBL/GenBank/DDBJ databases">
        <title>Version 3 of the genome sequence of Otolemur garnettii (Bushbaby).</title>
        <authorList>
            <consortium name="The Broad Institute Genome Sequencing Platform"/>
            <person name="Di Palma F."/>
            <person name="Johnson J."/>
            <person name="Lander E.S."/>
            <person name="Lindblad-Toh K."/>
            <person name="Jaffe D.B."/>
            <person name="Gnerre S."/>
            <person name="MacCallum I."/>
            <person name="Przybylski D."/>
            <person name="Ribeiro F.J."/>
            <person name="Burton J.N."/>
            <person name="Walker B.J."/>
            <person name="Sharpe T."/>
            <person name="Hall G."/>
        </authorList>
    </citation>
    <scope>NUCLEOTIDE SEQUENCE [LARGE SCALE GENOMIC DNA]</scope>
</reference>
<dbReference type="InParanoid" id="H0XFY9"/>
<feature type="transmembrane region" description="Helical" evidence="8">
    <location>
        <begin position="31"/>
        <end position="57"/>
    </location>
</feature>
<keyword evidence="5" id="KW-0653">Protein transport</keyword>
<dbReference type="InterPro" id="IPR000109">
    <property type="entry name" value="POT_fam"/>
</dbReference>
<dbReference type="AlphaFoldDB" id="H0XFY9"/>
<keyword evidence="6 8" id="KW-1133">Transmembrane helix</keyword>
<dbReference type="GO" id="GO:0016020">
    <property type="term" value="C:membrane"/>
    <property type="evidence" value="ECO:0007669"/>
    <property type="project" value="UniProtKB-SubCell"/>
</dbReference>
<dbReference type="STRING" id="30611.ENSOGAP00000014960"/>
<keyword evidence="3 8" id="KW-0812">Transmembrane</keyword>
<protein>
    <submittedName>
        <fullName evidence="9">Solute carrier family 15 member 5</fullName>
    </submittedName>
</protein>